<dbReference type="GO" id="GO:0004715">
    <property type="term" value="F:non-membrane spanning protein tyrosine kinase activity"/>
    <property type="evidence" value="ECO:0007669"/>
    <property type="project" value="UniProtKB-EC"/>
</dbReference>
<evidence type="ECO:0000256" key="13">
    <source>
        <dbReference type="ARBA" id="ARBA00022989"/>
    </source>
</evidence>
<evidence type="ECO:0000256" key="11">
    <source>
        <dbReference type="ARBA" id="ARBA00022777"/>
    </source>
</evidence>
<gene>
    <name evidence="21" type="ORF">C1J00_05185</name>
</gene>
<feature type="transmembrane region" description="Helical" evidence="18">
    <location>
        <begin position="28"/>
        <end position="46"/>
    </location>
</feature>
<sequence>MSILLLPCTPGMDTLNLSDYLRFLVRRWRIIAALGLLGTAVGVFVTQTTTPQYQATSTLFVSLQDRDDTVKLNQGNTFAQARVRSYAEVVTSPRVTEPVVKFLRLDMTHSQLARKITTEVPLETVLLKITVTDTRPSRAARISDAIAHRFAEVIAEIERPEGARSSPVRLSITEHATKPRTPTSPNLVLNLALGLVAGLGLGTGLAVARESLDTSVRSRSDLTRCLADTGGPAVLGSVVLDQSASRHTVAADDDAFGRRAEDFRRLRTNLRFVDIDAPPKVIAVTSAVPAEGKTSISINLASSLAEFGSSVCLVDADLRRPSVASALGLVQDAGLTTVMIGQANTEDVMQSAGAFSVLASGVLPPNPAEMLGSEQFRTVVRSLADRFDHVVIDTAPVLPVADTPAMASAVDGYLLAARYAKSSRGQVTDAVRALQDVGATVLGSVLNMVPAKRDGEQYGYGYRPKTSGRRERLRLLARLMLRPRLRRRGRTATIGVFPAPSAPTVKDTTPVAAQEGGDHH</sequence>
<keyword evidence="11" id="KW-0418">Kinase</keyword>
<organism evidence="21 22">
    <name type="scientific">Streptomyces cahuitamycinicus</name>
    <dbReference type="NCBI Taxonomy" id="2070367"/>
    <lineage>
        <taxon>Bacteria</taxon>
        <taxon>Bacillati</taxon>
        <taxon>Actinomycetota</taxon>
        <taxon>Actinomycetes</taxon>
        <taxon>Kitasatosporales</taxon>
        <taxon>Streptomycetaceae</taxon>
        <taxon>Streptomyces</taxon>
    </lineage>
</organism>
<dbReference type="AlphaFoldDB" id="A0A2N8TW35"/>
<comment type="similarity">
    <text evidence="3">Belongs to the CpsD/CapB family.</text>
</comment>
<evidence type="ECO:0000256" key="12">
    <source>
        <dbReference type="ARBA" id="ARBA00022840"/>
    </source>
</evidence>
<protein>
    <recommendedName>
        <fullName evidence="5">non-specific protein-tyrosine kinase</fullName>
        <ecNumber evidence="5">2.7.10.2</ecNumber>
    </recommendedName>
</protein>
<dbReference type="InterPro" id="IPR025669">
    <property type="entry name" value="AAA_dom"/>
</dbReference>
<comment type="catalytic activity">
    <reaction evidence="16">
        <text>L-tyrosyl-[protein] + ATP = O-phospho-L-tyrosyl-[protein] + ADP + H(+)</text>
        <dbReference type="Rhea" id="RHEA:10596"/>
        <dbReference type="Rhea" id="RHEA-COMP:10136"/>
        <dbReference type="Rhea" id="RHEA-COMP:20101"/>
        <dbReference type="ChEBI" id="CHEBI:15378"/>
        <dbReference type="ChEBI" id="CHEBI:30616"/>
        <dbReference type="ChEBI" id="CHEBI:46858"/>
        <dbReference type="ChEBI" id="CHEBI:61978"/>
        <dbReference type="ChEBI" id="CHEBI:456216"/>
        <dbReference type="EC" id="2.7.10.2"/>
    </reaction>
</comment>
<dbReference type="Pfam" id="PF13614">
    <property type="entry name" value="AAA_31"/>
    <property type="match status" value="1"/>
</dbReference>
<comment type="caution">
    <text evidence="21">The sequence shown here is derived from an EMBL/GenBank/DDBJ whole genome shotgun (WGS) entry which is preliminary data.</text>
</comment>
<keyword evidence="14 18" id="KW-0472">Membrane</keyword>
<evidence type="ECO:0000256" key="15">
    <source>
        <dbReference type="ARBA" id="ARBA00023137"/>
    </source>
</evidence>
<keyword evidence="9 18" id="KW-0812">Transmembrane</keyword>
<evidence type="ECO:0000256" key="5">
    <source>
        <dbReference type="ARBA" id="ARBA00011903"/>
    </source>
</evidence>
<dbReference type="InterPro" id="IPR050445">
    <property type="entry name" value="Bact_polysacc_biosynth/exp"/>
</dbReference>
<dbReference type="PANTHER" id="PTHR32309:SF13">
    <property type="entry name" value="FERRIC ENTEROBACTIN TRANSPORT PROTEIN FEPE"/>
    <property type="match status" value="1"/>
</dbReference>
<evidence type="ECO:0000256" key="9">
    <source>
        <dbReference type="ARBA" id="ARBA00022692"/>
    </source>
</evidence>
<name>A0A2N8TW35_9ACTN</name>
<dbReference type="Pfam" id="PF02706">
    <property type="entry name" value="Wzz"/>
    <property type="match status" value="1"/>
</dbReference>
<dbReference type="SUPFAM" id="SSF52540">
    <property type="entry name" value="P-loop containing nucleoside triphosphate hydrolases"/>
    <property type="match status" value="1"/>
</dbReference>
<evidence type="ECO:0000256" key="1">
    <source>
        <dbReference type="ARBA" id="ARBA00004429"/>
    </source>
</evidence>
<feature type="domain" description="Polysaccharide chain length determinant N-terminal" evidence="19">
    <location>
        <begin position="13"/>
        <end position="101"/>
    </location>
</feature>
<evidence type="ECO:0000256" key="6">
    <source>
        <dbReference type="ARBA" id="ARBA00022475"/>
    </source>
</evidence>
<dbReference type="CDD" id="cd05387">
    <property type="entry name" value="BY-kinase"/>
    <property type="match status" value="1"/>
</dbReference>
<comment type="similarity">
    <text evidence="4">Belongs to the etk/wzc family.</text>
</comment>
<dbReference type="GO" id="GO:0005524">
    <property type="term" value="F:ATP binding"/>
    <property type="evidence" value="ECO:0007669"/>
    <property type="project" value="UniProtKB-KW"/>
</dbReference>
<comment type="similarity">
    <text evidence="2">Belongs to the CpsC/CapA family.</text>
</comment>
<evidence type="ECO:0000313" key="21">
    <source>
        <dbReference type="EMBL" id="PNG23211.1"/>
    </source>
</evidence>
<dbReference type="InterPro" id="IPR003856">
    <property type="entry name" value="LPS_length_determ_N"/>
</dbReference>
<keyword evidence="15" id="KW-0829">Tyrosine-protein kinase</keyword>
<evidence type="ECO:0000256" key="16">
    <source>
        <dbReference type="ARBA" id="ARBA00051245"/>
    </source>
</evidence>
<reference evidence="21 22" key="1">
    <citation type="submission" date="2018-01" db="EMBL/GenBank/DDBJ databases">
        <title>Draft genome sequence of Streptomyces sp. 13K301.</title>
        <authorList>
            <person name="Sahin N."/>
            <person name="Saygin H."/>
            <person name="Ay H."/>
        </authorList>
    </citation>
    <scope>NUCLEOTIDE SEQUENCE [LARGE SCALE GENOMIC DNA]</scope>
    <source>
        <strain evidence="21 22">13K301</strain>
    </source>
</reference>
<proteinExistence type="inferred from homology"/>
<dbReference type="GO" id="GO:0005886">
    <property type="term" value="C:plasma membrane"/>
    <property type="evidence" value="ECO:0007669"/>
    <property type="project" value="UniProtKB-SubCell"/>
</dbReference>
<keyword evidence="7" id="KW-0997">Cell inner membrane</keyword>
<feature type="transmembrane region" description="Helical" evidence="18">
    <location>
        <begin position="187"/>
        <end position="208"/>
    </location>
</feature>
<dbReference type="InterPro" id="IPR005702">
    <property type="entry name" value="Wzc-like_C"/>
</dbReference>
<evidence type="ECO:0000256" key="8">
    <source>
        <dbReference type="ARBA" id="ARBA00022679"/>
    </source>
</evidence>
<keyword evidence="8" id="KW-0808">Transferase</keyword>
<evidence type="ECO:0000256" key="17">
    <source>
        <dbReference type="SAM" id="MobiDB-lite"/>
    </source>
</evidence>
<evidence type="ECO:0000259" key="19">
    <source>
        <dbReference type="Pfam" id="PF02706"/>
    </source>
</evidence>
<dbReference type="EC" id="2.7.10.2" evidence="5"/>
<dbReference type="Gene3D" id="3.40.50.300">
    <property type="entry name" value="P-loop containing nucleotide triphosphate hydrolases"/>
    <property type="match status" value="1"/>
</dbReference>
<evidence type="ECO:0000256" key="14">
    <source>
        <dbReference type="ARBA" id="ARBA00023136"/>
    </source>
</evidence>
<dbReference type="Proteomes" id="UP000235943">
    <property type="component" value="Unassembled WGS sequence"/>
</dbReference>
<evidence type="ECO:0000259" key="20">
    <source>
        <dbReference type="Pfam" id="PF13614"/>
    </source>
</evidence>
<keyword evidence="22" id="KW-1185">Reference proteome</keyword>
<evidence type="ECO:0000256" key="18">
    <source>
        <dbReference type="SAM" id="Phobius"/>
    </source>
</evidence>
<comment type="subcellular location">
    <subcellularLocation>
        <location evidence="1">Cell inner membrane</location>
        <topology evidence="1">Multi-pass membrane protein</topology>
    </subcellularLocation>
</comment>
<dbReference type="EMBL" id="POUC01000021">
    <property type="protein sequence ID" value="PNG23211.1"/>
    <property type="molecule type" value="Genomic_DNA"/>
</dbReference>
<keyword evidence="6" id="KW-1003">Cell membrane</keyword>
<feature type="domain" description="AAA" evidence="20">
    <location>
        <begin position="280"/>
        <end position="415"/>
    </location>
</feature>
<evidence type="ECO:0000256" key="7">
    <source>
        <dbReference type="ARBA" id="ARBA00022519"/>
    </source>
</evidence>
<keyword evidence="13 18" id="KW-1133">Transmembrane helix</keyword>
<evidence type="ECO:0000256" key="3">
    <source>
        <dbReference type="ARBA" id="ARBA00007316"/>
    </source>
</evidence>
<dbReference type="PANTHER" id="PTHR32309">
    <property type="entry name" value="TYROSINE-PROTEIN KINASE"/>
    <property type="match status" value="1"/>
</dbReference>
<keyword evidence="10" id="KW-0547">Nucleotide-binding</keyword>
<feature type="region of interest" description="Disordered" evidence="17">
    <location>
        <begin position="495"/>
        <end position="520"/>
    </location>
</feature>
<dbReference type="InterPro" id="IPR027417">
    <property type="entry name" value="P-loop_NTPase"/>
</dbReference>
<keyword evidence="12" id="KW-0067">ATP-binding</keyword>
<accession>A0A2N8TW35</accession>
<dbReference type="OrthoDB" id="9812433at2"/>
<evidence type="ECO:0000256" key="10">
    <source>
        <dbReference type="ARBA" id="ARBA00022741"/>
    </source>
</evidence>
<evidence type="ECO:0000313" key="22">
    <source>
        <dbReference type="Proteomes" id="UP000235943"/>
    </source>
</evidence>
<evidence type="ECO:0000256" key="2">
    <source>
        <dbReference type="ARBA" id="ARBA00006683"/>
    </source>
</evidence>
<evidence type="ECO:0000256" key="4">
    <source>
        <dbReference type="ARBA" id="ARBA00008883"/>
    </source>
</evidence>
<dbReference type="NCBIfam" id="TIGR01007">
    <property type="entry name" value="eps_fam"/>
    <property type="match status" value="1"/>
</dbReference>